<evidence type="ECO:0000313" key="1">
    <source>
        <dbReference type="EMBL" id="CAD8653481.1"/>
    </source>
</evidence>
<organism evidence="1">
    <name type="scientific">Pyramimonas obovata</name>
    <dbReference type="NCBI Taxonomy" id="1411642"/>
    <lineage>
        <taxon>Eukaryota</taxon>
        <taxon>Viridiplantae</taxon>
        <taxon>Chlorophyta</taxon>
        <taxon>Pyramimonadophyceae</taxon>
        <taxon>Pyramimonadales</taxon>
        <taxon>Pyramimonadaceae</taxon>
        <taxon>Pyramimonas</taxon>
        <taxon>Pyramimonas incertae sedis</taxon>
    </lineage>
</organism>
<proteinExistence type="predicted"/>
<gene>
    <name evidence="1" type="ORF">POBO1169_LOCUS2997</name>
</gene>
<reference evidence="1" key="1">
    <citation type="submission" date="2021-01" db="EMBL/GenBank/DDBJ databases">
        <authorList>
            <person name="Corre E."/>
            <person name="Pelletier E."/>
            <person name="Niang G."/>
            <person name="Scheremetjew M."/>
            <person name="Finn R."/>
            <person name="Kale V."/>
            <person name="Holt S."/>
            <person name="Cochrane G."/>
            <person name="Meng A."/>
            <person name="Brown T."/>
            <person name="Cohen L."/>
        </authorList>
    </citation>
    <scope>NUCLEOTIDE SEQUENCE</scope>
    <source>
        <strain evidence="1">CCMP722</strain>
    </source>
</reference>
<dbReference type="AlphaFoldDB" id="A0A7S0N0B7"/>
<sequence length="362" mass="38393">MSPAGAGSFLKLMSMAASPLECDIASYRMLSFTSGKCMRVDADQLTQQDGGVCGGLDDSGDGDVIATAAPDKASQPRSVFESNGAISKGWYVRACRGATLGIGWVQSEGIEQFVLHTRLVNGSVLALSNFPDGFAVGPGAFLHLGVQADNSWLIGNLVIEVIKQSSLELEEAAYPSVQLMCNQTEPLNSTAVFKFRHSYLEPGRKTDISVPLTVYSEKEGATAHQLALRYEVSNYSGNVVGDEPSLTVLLSSITFSTSSDEPSTGNVGVQVVNSQDLNKVCEQLASLVRTAVAQCPGANFDWCAPTCMTILESLSLFAESKRVLLDQCAATLLSVKGSVGLLQSLNKLETCRTKDNKASASP</sequence>
<name>A0A7S0N0B7_9CHLO</name>
<accession>A0A7S0N0B7</accession>
<dbReference type="EMBL" id="HBFA01005847">
    <property type="protein sequence ID" value="CAD8653481.1"/>
    <property type="molecule type" value="Transcribed_RNA"/>
</dbReference>
<protein>
    <submittedName>
        <fullName evidence="1">Uncharacterized protein</fullName>
    </submittedName>
</protein>